<feature type="transmembrane region" description="Helical" evidence="6">
    <location>
        <begin position="279"/>
        <end position="299"/>
    </location>
</feature>
<proteinExistence type="inferred from homology"/>
<dbReference type="OrthoDB" id="43742at2157"/>
<dbReference type="EMBL" id="CP034345">
    <property type="protein sequence ID" value="QGX93844.1"/>
    <property type="molecule type" value="Genomic_DNA"/>
</dbReference>
<dbReference type="Gene3D" id="1.10.4160.10">
    <property type="entry name" value="Hydantoin permease"/>
    <property type="match status" value="1"/>
</dbReference>
<comment type="similarity">
    <text evidence="2">Belongs to the purine-cytosine permease (2.A.39) family.</text>
</comment>
<accession>A0A6B9F676</accession>
<evidence type="ECO:0000256" key="6">
    <source>
        <dbReference type="SAM" id="Phobius"/>
    </source>
</evidence>
<evidence type="ECO:0000256" key="1">
    <source>
        <dbReference type="ARBA" id="ARBA00004141"/>
    </source>
</evidence>
<feature type="transmembrane region" description="Helical" evidence="6">
    <location>
        <begin position="386"/>
        <end position="407"/>
    </location>
</feature>
<reference evidence="7 8" key="1">
    <citation type="submission" date="2018-12" db="EMBL/GenBank/DDBJ databases">
        <title>Complete genome sequence of Haloplanus rallus MBLA0036.</title>
        <authorList>
            <person name="Nam Y.-d."/>
            <person name="Kang J."/>
            <person name="Chung W.-H."/>
            <person name="Park Y.S."/>
        </authorList>
    </citation>
    <scope>NUCLEOTIDE SEQUENCE [LARGE SCALE GENOMIC DNA]</scope>
    <source>
        <strain evidence="7 8">MBLA0036</strain>
    </source>
</reference>
<evidence type="ECO:0000256" key="4">
    <source>
        <dbReference type="ARBA" id="ARBA00022989"/>
    </source>
</evidence>
<dbReference type="PANTHER" id="PTHR30618:SF0">
    <property type="entry name" value="PURINE-URACIL PERMEASE NCS1"/>
    <property type="match status" value="1"/>
</dbReference>
<dbReference type="RefSeq" id="WP_157688080.1">
    <property type="nucleotide sequence ID" value="NZ_CP034345.1"/>
</dbReference>
<name>A0A6B9F676_9EURY</name>
<dbReference type="GO" id="GO:0005886">
    <property type="term" value="C:plasma membrane"/>
    <property type="evidence" value="ECO:0007669"/>
    <property type="project" value="TreeGrafter"/>
</dbReference>
<dbReference type="InterPro" id="IPR045225">
    <property type="entry name" value="Uracil/uridine/allantoin_perm"/>
</dbReference>
<sequence>MTEESAAEDLTPTSLDNRSMKLSQYVPLWWAAVIVVQSMAVAFFAIHPQGELNLVQVIVASFLGTLILGMLFFLNGFPGFEEGIPFAVQTRSAFGVRGSIIPNYLRAVPAIIYLGIGNWIGALAINTITTTLWGFGNLQVYFVLFGVLNLALAWYGIDSIKWFDTLSAVVIVVLLAYTGYVVLSTQAIPSEPINHPGSWGLPFVGFIAAVGGQLITAALNISDITRHLDTERGAANLAVGNLLGLVPAYLFMLLIGLLFSVTTGITNPVEAIMAVAPNPVLGAAMLLFAILAQISTNLVNNLLPPTHVFQDSLDVSWKQGLLITTVLSFLSFPWMLFTSALFSTFIQIYSAFLGPIVGVLLADYWIVRQRDTDVDALYDDSEESAFWFVGGFSATGIISMLLGVVVSLPILDLSWVIGLPTAFVAYAVLSKANFNQHVMRSTSTQGAKSAKGD</sequence>
<dbReference type="GO" id="GO:0015205">
    <property type="term" value="F:nucleobase transmembrane transporter activity"/>
    <property type="evidence" value="ECO:0007669"/>
    <property type="project" value="TreeGrafter"/>
</dbReference>
<dbReference type="PANTHER" id="PTHR30618">
    <property type="entry name" value="NCS1 FAMILY PURINE/PYRIMIDINE TRANSPORTER"/>
    <property type="match status" value="1"/>
</dbReference>
<feature type="transmembrane region" description="Helical" evidence="6">
    <location>
        <begin position="320"/>
        <end position="342"/>
    </location>
</feature>
<dbReference type="InterPro" id="IPR001248">
    <property type="entry name" value="Pur-cyt_permease"/>
</dbReference>
<dbReference type="AlphaFoldDB" id="A0A6B9F676"/>
<keyword evidence="4 6" id="KW-1133">Transmembrane helix</keyword>
<protein>
    <submittedName>
        <fullName evidence="7">Thiamine permease</fullName>
    </submittedName>
</protein>
<keyword evidence="5 6" id="KW-0472">Membrane</keyword>
<dbReference type="Proteomes" id="UP000428325">
    <property type="component" value="Chromosome"/>
</dbReference>
<feature type="transmembrane region" description="Helical" evidence="6">
    <location>
        <begin position="234"/>
        <end position="259"/>
    </location>
</feature>
<dbReference type="GeneID" id="43368491"/>
<evidence type="ECO:0000256" key="5">
    <source>
        <dbReference type="ARBA" id="ARBA00023136"/>
    </source>
</evidence>
<evidence type="ECO:0000256" key="3">
    <source>
        <dbReference type="ARBA" id="ARBA00022692"/>
    </source>
</evidence>
<keyword evidence="8" id="KW-1185">Reference proteome</keyword>
<feature type="transmembrane region" description="Helical" evidence="6">
    <location>
        <begin position="413"/>
        <end position="430"/>
    </location>
</feature>
<comment type="subcellular location">
    <subcellularLocation>
        <location evidence="1">Membrane</location>
        <topology evidence="1">Multi-pass membrane protein</topology>
    </subcellularLocation>
</comment>
<feature type="transmembrane region" description="Helical" evidence="6">
    <location>
        <begin position="107"/>
        <end position="126"/>
    </location>
</feature>
<feature type="transmembrane region" description="Helical" evidence="6">
    <location>
        <begin position="203"/>
        <end position="222"/>
    </location>
</feature>
<keyword evidence="3 6" id="KW-0812">Transmembrane</keyword>
<dbReference type="Pfam" id="PF02133">
    <property type="entry name" value="Transp_cyt_pur"/>
    <property type="match status" value="1"/>
</dbReference>
<dbReference type="KEGG" id="hra:EI982_03110"/>
<evidence type="ECO:0000256" key="2">
    <source>
        <dbReference type="ARBA" id="ARBA00008974"/>
    </source>
</evidence>
<evidence type="ECO:0000313" key="7">
    <source>
        <dbReference type="EMBL" id="QGX93844.1"/>
    </source>
</evidence>
<feature type="transmembrane region" description="Helical" evidence="6">
    <location>
        <begin position="348"/>
        <end position="366"/>
    </location>
</feature>
<feature type="transmembrane region" description="Helical" evidence="6">
    <location>
        <begin position="138"/>
        <end position="155"/>
    </location>
</feature>
<evidence type="ECO:0000313" key="8">
    <source>
        <dbReference type="Proteomes" id="UP000428325"/>
    </source>
</evidence>
<organism evidence="7 8">
    <name type="scientific">Haloplanus rallus</name>
    <dbReference type="NCBI Taxonomy" id="1816183"/>
    <lineage>
        <taxon>Archaea</taxon>
        <taxon>Methanobacteriati</taxon>
        <taxon>Methanobacteriota</taxon>
        <taxon>Stenosarchaea group</taxon>
        <taxon>Halobacteria</taxon>
        <taxon>Halobacteriales</taxon>
        <taxon>Haloferacaceae</taxon>
        <taxon>Haloplanus</taxon>
    </lineage>
</organism>
<gene>
    <name evidence="7" type="ORF">EI982_03110</name>
</gene>
<feature type="transmembrane region" description="Helical" evidence="6">
    <location>
        <begin position="28"/>
        <end position="46"/>
    </location>
</feature>
<dbReference type="CDD" id="cd10323">
    <property type="entry name" value="SLC-NCS1sbd"/>
    <property type="match status" value="1"/>
</dbReference>
<feature type="transmembrane region" description="Helical" evidence="6">
    <location>
        <begin position="52"/>
        <end position="74"/>
    </location>
</feature>
<feature type="transmembrane region" description="Helical" evidence="6">
    <location>
        <begin position="162"/>
        <end position="183"/>
    </location>
</feature>